<dbReference type="OrthoDB" id="2828299at2"/>
<accession>A0A0V8JD26</accession>
<name>A0A0V8JD26_9BACL</name>
<organism evidence="1 2">
    <name type="scientific">Fictibacillus enclensis</name>
    <dbReference type="NCBI Taxonomy" id="1017270"/>
    <lineage>
        <taxon>Bacteria</taxon>
        <taxon>Bacillati</taxon>
        <taxon>Bacillota</taxon>
        <taxon>Bacilli</taxon>
        <taxon>Bacillales</taxon>
        <taxon>Fictibacillaceae</taxon>
        <taxon>Fictibacillus</taxon>
    </lineage>
</organism>
<comment type="caution">
    <text evidence="1">The sequence shown here is derived from an EMBL/GenBank/DDBJ whole genome shotgun (WGS) entry which is preliminary data.</text>
</comment>
<dbReference type="Proteomes" id="UP000054099">
    <property type="component" value="Unassembled WGS sequence"/>
</dbReference>
<dbReference type="AlphaFoldDB" id="A0A0V8JD26"/>
<reference evidence="1 2" key="1">
    <citation type="journal article" date="2014" name="Antonie Van Leeuwenhoek">
        <title>Fictibacillus enclensis sp. nov., isolated from marine sediment.</title>
        <authorList>
            <person name="Dastager S.G."/>
            <person name="Mawlankar R."/>
            <person name="Srinivasan K."/>
            <person name="Tang S.K."/>
            <person name="Lee J.C."/>
            <person name="Ramana V.V."/>
            <person name="Shouche Y.S."/>
        </authorList>
    </citation>
    <scope>NUCLEOTIDE SEQUENCE [LARGE SCALE GENOMIC DNA]</scope>
    <source>
        <strain evidence="1 2">NIO-1003</strain>
    </source>
</reference>
<gene>
    <name evidence="1" type="ORF">AS030_05240</name>
</gene>
<sequence>MKQVIQTLKRTDAERRIPVLKLEIDYELSTLFDALQNKNTKQINESKRKLEKLRQELVRLEA</sequence>
<dbReference type="EMBL" id="LNQN01000001">
    <property type="protein sequence ID" value="KSU84931.1"/>
    <property type="molecule type" value="Genomic_DNA"/>
</dbReference>
<keyword evidence="2" id="KW-1185">Reference proteome</keyword>
<evidence type="ECO:0000313" key="2">
    <source>
        <dbReference type="Proteomes" id="UP000054099"/>
    </source>
</evidence>
<evidence type="ECO:0000313" key="1">
    <source>
        <dbReference type="EMBL" id="KSU84931.1"/>
    </source>
</evidence>
<proteinExistence type="predicted"/>
<dbReference type="RefSeq" id="WP_061969159.1">
    <property type="nucleotide sequence ID" value="NZ_CP126109.1"/>
</dbReference>
<protein>
    <submittedName>
        <fullName evidence="1">Uncharacterized protein</fullName>
    </submittedName>
</protein>